<comment type="caution">
    <text evidence="2">The sequence shown here is derived from an EMBL/GenBank/DDBJ whole genome shotgun (WGS) entry which is preliminary data.</text>
</comment>
<organism evidence="2 3">
    <name type="scientific">Sphingomonas glacialis</name>
    <dbReference type="NCBI Taxonomy" id="658225"/>
    <lineage>
        <taxon>Bacteria</taxon>
        <taxon>Pseudomonadati</taxon>
        <taxon>Pseudomonadota</taxon>
        <taxon>Alphaproteobacteria</taxon>
        <taxon>Sphingomonadales</taxon>
        <taxon>Sphingomonadaceae</taxon>
        <taxon>Sphingomonas</taxon>
    </lineage>
</organism>
<gene>
    <name evidence="2" type="ORF">EAH76_01955</name>
</gene>
<name>A0A502G3C4_9SPHN</name>
<sequence length="311" mass="34793">MHVHRDTRFRANARLLQALYREEQGIDMGAHTYGDGSTRKLGSRISNKAGEAGRNFMTPEIARLAWREHAYREPGAMIDDERVWTNLLGSDSQTINCIGPLKLDLALATKMLRAMCPDLAEAEVQSVLFEHSPGRGSEDLTRDGTAFDAILNYVSGTGEFGFVALELKYTENGWSRQKELGKRYADLMPASGLFRDPEAVELRKSPLQQFMREHVLAQAAIMRGDYSEGRLVILTPALNSSIRRISARYADHLAEQTEGQAGFGVWTLEAFINALRQHGDAAYADDLYRRYCDWSRVDAEIAAHVPAKLAD</sequence>
<dbReference type="Pfam" id="PF20796">
    <property type="entry name" value="PDDEXK_13"/>
    <property type="match status" value="1"/>
</dbReference>
<protein>
    <recommendedName>
        <fullName evidence="1">PD-(D/E)XK nuclease-like domain-containing protein</fullName>
    </recommendedName>
</protein>
<dbReference type="Proteomes" id="UP000319931">
    <property type="component" value="Unassembled WGS sequence"/>
</dbReference>
<dbReference type="InterPro" id="IPR048822">
    <property type="entry name" value="PDDEXK_13"/>
</dbReference>
<dbReference type="EMBL" id="RCZC01000001">
    <property type="protein sequence ID" value="TPG56349.1"/>
    <property type="molecule type" value="Genomic_DNA"/>
</dbReference>
<evidence type="ECO:0000313" key="3">
    <source>
        <dbReference type="Proteomes" id="UP000319931"/>
    </source>
</evidence>
<proteinExistence type="predicted"/>
<accession>A0A502G3C4</accession>
<feature type="domain" description="PD-(D/E)XK nuclease-like" evidence="1">
    <location>
        <begin position="5"/>
        <end position="293"/>
    </location>
</feature>
<evidence type="ECO:0000259" key="1">
    <source>
        <dbReference type="Pfam" id="PF20796"/>
    </source>
</evidence>
<keyword evidence="3" id="KW-1185">Reference proteome</keyword>
<reference evidence="2 3" key="1">
    <citation type="journal article" date="2019" name="Environ. Microbiol.">
        <title>Species interactions and distinct microbial communities in high Arctic permafrost affected cryosols are associated with the CH4 and CO2 gas fluxes.</title>
        <authorList>
            <person name="Altshuler I."/>
            <person name="Hamel J."/>
            <person name="Turney S."/>
            <person name="Magnuson E."/>
            <person name="Levesque R."/>
            <person name="Greer C."/>
            <person name="Whyte L.G."/>
        </authorList>
    </citation>
    <scope>NUCLEOTIDE SEQUENCE [LARGE SCALE GENOMIC DNA]</scope>
    <source>
        <strain evidence="2 3">E6.1</strain>
    </source>
</reference>
<dbReference type="AlphaFoldDB" id="A0A502G3C4"/>
<evidence type="ECO:0000313" key="2">
    <source>
        <dbReference type="EMBL" id="TPG56349.1"/>
    </source>
</evidence>